<keyword evidence="4" id="KW-1185">Reference proteome</keyword>
<organism evidence="3 4">
    <name type="scientific">Chamaesiphon polymorphus CCALA 037</name>
    <dbReference type="NCBI Taxonomy" id="2107692"/>
    <lineage>
        <taxon>Bacteria</taxon>
        <taxon>Bacillati</taxon>
        <taxon>Cyanobacteriota</taxon>
        <taxon>Cyanophyceae</taxon>
        <taxon>Gomontiellales</taxon>
        <taxon>Chamaesiphonaceae</taxon>
        <taxon>Chamaesiphon</taxon>
    </lineage>
</organism>
<protein>
    <submittedName>
        <fullName evidence="3">Uncharacterized protein</fullName>
    </submittedName>
</protein>
<dbReference type="RefSeq" id="WP_106311871.1">
    <property type="nucleotide sequence ID" value="NZ_PVWO01000546.1"/>
</dbReference>
<evidence type="ECO:0000256" key="1">
    <source>
        <dbReference type="SAM" id="MobiDB-lite"/>
    </source>
</evidence>
<dbReference type="AlphaFoldDB" id="A0A2T1FF14"/>
<reference evidence="3 4" key="1">
    <citation type="submission" date="2018-03" db="EMBL/GenBank/DDBJ databases">
        <title>The ancient ancestry and fast evolution of plastids.</title>
        <authorList>
            <person name="Moore K.R."/>
            <person name="Magnabosco C."/>
            <person name="Momper L."/>
            <person name="Gold D.A."/>
            <person name="Bosak T."/>
            <person name="Fournier G.P."/>
        </authorList>
    </citation>
    <scope>NUCLEOTIDE SEQUENCE [LARGE SCALE GENOMIC DNA]</scope>
    <source>
        <strain evidence="3 4">CCALA 037</strain>
    </source>
</reference>
<sequence>MNKWQLKYYCKYYAAREQGFALPAAIGIGLIVMVVGVTTIVRSQADRSTAIAQKATADSLGVSEAGVTRILALLKKYPVLAKQSATTWPVSPSTIATSTPACATSSTSSTPTTEESKLIVRSRSAQWLNINDTDADWRELGEFRVVSYEPNTPTPGMSKLEIEGRARSQNDAASATSSTEITFGNSTTALAIEFPINSGASPSVPGIWVHGSSDPIDVSTSGTINASVCVNGTSFDTGKISTAKLQQDGAAVKSIYNGTVPSIVANPSTLPPLPQPPTTAYRLPPLDLASCYIVLPRIPTTSRTTGLTGTNCSSSDKFGTPYPTTFNVTTDTPTGGVYSYLVDSTTSSSSTTNSGSAGGDSIKLSSGGVIIDPPPGTKVVLYVRGNVSISGTSSGIPANACAGTSTPVTSYINGYSPANTSFQNTTNWQYDTTANTPPSINNTGLASNLEIYGADGSGGTWGTAYKMENFQISDTTMVNGFIFAPAAIVDISQGQIRGGVWSQVFKSSNSSGCSTGMVQADLGNTVVQIQSAISIGSIKSWRRQGAQ</sequence>
<dbReference type="EMBL" id="PVWO01000546">
    <property type="protein sequence ID" value="PSB43580.1"/>
    <property type="molecule type" value="Genomic_DNA"/>
</dbReference>
<gene>
    <name evidence="3" type="ORF">C7B77_26080</name>
</gene>
<keyword evidence="2" id="KW-0812">Transmembrane</keyword>
<evidence type="ECO:0000313" key="3">
    <source>
        <dbReference type="EMBL" id="PSB43580.1"/>
    </source>
</evidence>
<feature type="transmembrane region" description="Helical" evidence="2">
    <location>
        <begin position="20"/>
        <end position="41"/>
    </location>
</feature>
<proteinExistence type="predicted"/>
<comment type="caution">
    <text evidence="3">The sequence shown here is derived from an EMBL/GenBank/DDBJ whole genome shotgun (WGS) entry which is preliminary data.</text>
</comment>
<feature type="region of interest" description="Disordered" evidence="1">
    <location>
        <begin position="96"/>
        <end position="116"/>
    </location>
</feature>
<evidence type="ECO:0000313" key="4">
    <source>
        <dbReference type="Proteomes" id="UP000238937"/>
    </source>
</evidence>
<keyword evidence="2" id="KW-0472">Membrane</keyword>
<accession>A0A2T1FF14</accession>
<feature type="compositionally biased region" description="Low complexity" evidence="1">
    <location>
        <begin position="96"/>
        <end position="113"/>
    </location>
</feature>
<evidence type="ECO:0000256" key="2">
    <source>
        <dbReference type="SAM" id="Phobius"/>
    </source>
</evidence>
<name>A0A2T1FF14_9CYAN</name>
<keyword evidence="2" id="KW-1133">Transmembrane helix</keyword>
<dbReference type="Proteomes" id="UP000238937">
    <property type="component" value="Unassembled WGS sequence"/>
</dbReference>
<dbReference type="OrthoDB" id="581394at2"/>